<comment type="pathway">
    <text evidence="4 20">Cell wall biogenesis; peptidoglycan biosynthesis.</text>
</comment>
<dbReference type="PANTHER" id="PTHR21071">
    <property type="entry name" value="UDP-N-ACETYLENOLPYRUVOYLGLUCOSAMINE REDUCTASE"/>
    <property type="match status" value="1"/>
</dbReference>
<dbReference type="NCBIfam" id="NF000755">
    <property type="entry name" value="PRK00046.1"/>
    <property type="match status" value="1"/>
</dbReference>
<dbReference type="SUPFAM" id="SSF56194">
    <property type="entry name" value="Uridine diphospho-N-Acetylenolpyruvylglucosamine reductase, MurB, C-terminal domain"/>
    <property type="match status" value="1"/>
</dbReference>
<evidence type="ECO:0000256" key="2">
    <source>
        <dbReference type="ARBA" id="ARBA00003921"/>
    </source>
</evidence>
<evidence type="ECO:0000256" key="4">
    <source>
        <dbReference type="ARBA" id="ARBA00004752"/>
    </source>
</evidence>
<keyword evidence="15 20" id="KW-0560">Oxidoreductase</keyword>
<dbReference type="InterPro" id="IPR003170">
    <property type="entry name" value="MurB"/>
</dbReference>
<dbReference type="GO" id="GO:0071555">
    <property type="term" value="P:cell wall organization"/>
    <property type="evidence" value="ECO:0007669"/>
    <property type="project" value="UniProtKB-KW"/>
</dbReference>
<reference evidence="23" key="1">
    <citation type="submission" date="2016-06" db="EMBL/GenBank/DDBJ databases">
        <authorList>
            <person name="Hehemann J.-H."/>
            <person name="Arevalo P."/>
            <person name="Datta M.S."/>
            <person name="Polz M.F."/>
        </authorList>
    </citation>
    <scope>NUCLEOTIDE SEQUENCE [LARGE SCALE GENOMIC DNA]</scope>
    <source>
        <strain evidence="23">9CSC122</strain>
    </source>
</reference>
<evidence type="ECO:0000256" key="3">
    <source>
        <dbReference type="ARBA" id="ARBA00004496"/>
    </source>
</evidence>
<protein>
    <recommendedName>
        <fullName evidence="7 20">UDP-N-acetylenolpyruvoylglucosamine reductase</fullName>
        <ecNumber evidence="6 20">1.3.1.98</ecNumber>
    </recommendedName>
    <alternativeName>
        <fullName evidence="18 20">UDP-N-acetylmuramate dehydrogenase</fullName>
    </alternativeName>
</protein>
<dbReference type="RefSeq" id="WP_065576632.1">
    <property type="nucleotide sequence ID" value="NZ_JBNGCH010000383.1"/>
</dbReference>
<dbReference type="InterPro" id="IPR016169">
    <property type="entry name" value="FAD-bd_PCMH_sub2"/>
</dbReference>
<dbReference type="GO" id="GO:0008360">
    <property type="term" value="P:regulation of cell shape"/>
    <property type="evidence" value="ECO:0007669"/>
    <property type="project" value="UniProtKB-KW"/>
</dbReference>
<dbReference type="UniPathway" id="UPA00219"/>
<evidence type="ECO:0000256" key="9">
    <source>
        <dbReference type="ARBA" id="ARBA00022618"/>
    </source>
</evidence>
<comment type="similarity">
    <text evidence="5 20">Belongs to the MurB family.</text>
</comment>
<evidence type="ECO:0000256" key="1">
    <source>
        <dbReference type="ARBA" id="ARBA00001974"/>
    </source>
</evidence>
<dbReference type="InterPro" id="IPR011601">
    <property type="entry name" value="MurB_C"/>
</dbReference>
<keyword evidence="10 20" id="KW-0285">Flavoprotein</keyword>
<comment type="catalytic activity">
    <reaction evidence="19 20">
        <text>UDP-N-acetyl-alpha-D-muramate + NADP(+) = UDP-N-acetyl-3-O-(1-carboxyvinyl)-alpha-D-glucosamine + NADPH + H(+)</text>
        <dbReference type="Rhea" id="RHEA:12248"/>
        <dbReference type="ChEBI" id="CHEBI:15378"/>
        <dbReference type="ChEBI" id="CHEBI:57783"/>
        <dbReference type="ChEBI" id="CHEBI:58349"/>
        <dbReference type="ChEBI" id="CHEBI:68483"/>
        <dbReference type="ChEBI" id="CHEBI:70757"/>
        <dbReference type="EC" id="1.3.1.98"/>
    </reaction>
</comment>
<feature type="domain" description="FAD-binding PCMH-type" evidence="21">
    <location>
        <begin position="20"/>
        <end position="190"/>
    </location>
</feature>
<evidence type="ECO:0000313" key="23">
    <source>
        <dbReference type="Proteomes" id="UP000093173"/>
    </source>
</evidence>
<keyword evidence="11 20" id="KW-0274">FAD</keyword>
<evidence type="ECO:0000256" key="17">
    <source>
        <dbReference type="ARBA" id="ARBA00023316"/>
    </source>
</evidence>
<dbReference type="Pfam" id="PF02873">
    <property type="entry name" value="MurB_C"/>
    <property type="match status" value="1"/>
</dbReference>
<keyword evidence="9 20" id="KW-0132">Cell division</keyword>
<sequence>MKPMQSLSNANLGSYHTFAIEQYCDHLVEVSTQQQLMDVYQSAEWHALPKLMLGKGSNMLFTEHYKGVVVVSRLMGIEVSESDSAYHLHVNGGEDWPSLVQWCVAQGYNGLENLALIPGCSGSAPIQNIGAYGIEFKDICEYVDVLCLETFEVKRLTNQECQFGYRDSIFKHQLYKKAVVVAIGLKLAKNWQPNIGYGPLKGFDKATVTAKQIFERVSQVRLEKLPNPENVGNAGSFFKNPIVTQSHFESLQERFPEIVAYPAIDEKGNPAMKVAAGWLIDQCGLKGMMLGGAQVHPNQALVIVNANNATADHVVLLAAKVRQAVFERYNIELEHEVRFMDATGETNLKAILQRKGLLERQE</sequence>
<dbReference type="AlphaFoldDB" id="A0A1B9R0A6"/>
<dbReference type="GO" id="GO:0005829">
    <property type="term" value="C:cytosol"/>
    <property type="evidence" value="ECO:0007669"/>
    <property type="project" value="TreeGrafter"/>
</dbReference>
<dbReference type="InterPro" id="IPR016167">
    <property type="entry name" value="FAD-bd_PCMH_sub1"/>
</dbReference>
<dbReference type="NCBIfam" id="TIGR00179">
    <property type="entry name" value="murB"/>
    <property type="match status" value="1"/>
</dbReference>
<proteinExistence type="inferred from homology"/>
<dbReference type="HAMAP" id="MF_00037">
    <property type="entry name" value="MurB"/>
    <property type="match status" value="1"/>
</dbReference>
<evidence type="ECO:0000256" key="10">
    <source>
        <dbReference type="ARBA" id="ARBA00022630"/>
    </source>
</evidence>
<name>A0A1B9R0A6_9VIBR</name>
<organism evidence="22 23">
    <name type="scientific">Vibrio genomosp. F10</name>
    <dbReference type="NCBI Taxonomy" id="723171"/>
    <lineage>
        <taxon>Bacteria</taxon>
        <taxon>Pseudomonadati</taxon>
        <taxon>Pseudomonadota</taxon>
        <taxon>Gammaproteobacteria</taxon>
        <taxon>Vibrionales</taxon>
        <taxon>Vibrionaceae</taxon>
        <taxon>Vibrio</taxon>
    </lineage>
</organism>
<feature type="active site" description="Proton donor" evidence="20">
    <location>
        <position position="236"/>
    </location>
</feature>
<keyword evidence="13 20" id="KW-0133">Cell shape</keyword>
<dbReference type="Pfam" id="PF01565">
    <property type="entry name" value="FAD_binding_4"/>
    <property type="match status" value="1"/>
</dbReference>
<keyword evidence="23" id="KW-1185">Reference proteome</keyword>
<dbReference type="Gene3D" id="3.30.465.10">
    <property type="match status" value="1"/>
</dbReference>
<evidence type="ECO:0000256" key="8">
    <source>
        <dbReference type="ARBA" id="ARBA00022490"/>
    </source>
</evidence>
<keyword evidence="12 20" id="KW-0521">NADP</keyword>
<feature type="active site" evidence="20">
    <location>
        <position position="336"/>
    </location>
</feature>
<comment type="subcellular location">
    <subcellularLocation>
        <location evidence="3 20">Cytoplasm</location>
    </subcellularLocation>
</comment>
<dbReference type="Proteomes" id="UP000093173">
    <property type="component" value="Unassembled WGS sequence"/>
</dbReference>
<evidence type="ECO:0000256" key="19">
    <source>
        <dbReference type="ARBA" id="ARBA00048914"/>
    </source>
</evidence>
<evidence type="ECO:0000256" key="13">
    <source>
        <dbReference type="ARBA" id="ARBA00022960"/>
    </source>
</evidence>
<dbReference type="SUPFAM" id="SSF56176">
    <property type="entry name" value="FAD-binding/transporter-associated domain-like"/>
    <property type="match status" value="1"/>
</dbReference>
<dbReference type="GO" id="GO:0071949">
    <property type="term" value="F:FAD binding"/>
    <property type="evidence" value="ECO:0007669"/>
    <property type="project" value="InterPro"/>
</dbReference>
<evidence type="ECO:0000256" key="6">
    <source>
        <dbReference type="ARBA" id="ARBA00012518"/>
    </source>
</evidence>
<dbReference type="InterPro" id="IPR006094">
    <property type="entry name" value="Oxid_FAD_bind_N"/>
</dbReference>
<comment type="function">
    <text evidence="2 20">Cell wall formation.</text>
</comment>
<keyword evidence="8 20" id="KW-0963">Cytoplasm</keyword>
<evidence type="ECO:0000256" key="7">
    <source>
        <dbReference type="ARBA" id="ARBA00015188"/>
    </source>
</evidence>
<dbReference type="GO" id="GO:0009252">
    <property type="term" value="P:peptidoglycan biosynthetic process"/>
    <property type="evidence" value="ECO:0007669"/>
    <property type="project" value="UniProtKB-UniRule"/>
</dbReference>
<evidence type="ECO:0000256" key="20">
    <source>
        <dbReference type="HAMAP-Rule" id="MF_00037"/>
    </source>
</evidence>
<accession>A0A1B9R0A6</accession>
<dbReference type="InterPro" id="IPR016166">
    <property type="entry name" value="FAD-bd_PCMH"/>
</dbReference>
<dbReference type="PROSITE" id="PS51387">
    <property type="entry name" value="FAD_PCMH"/>
    <property type="match status" value="1"/>
</dbReference>
<evidence type="ECO:0000256" key="18">
    <source>
        <dbReference type="ARBA" id="ARBA00031026"/>
    </source>
</evidence>
<evidence type="ECO:0000259" key="21">
    <source>
        <dbReference type="PROSITE" id="PS51387"/>
    </source>
</evidence>
<evidence type="ECO:0000256" key="14">
    <source>
        <dbReference type="ARBA" id="ARBA00022984"/>
    </source>
</evidence>
<gene>
    <name evidence="20" type="primary">murB</name>
    <name evidence="22" type="ORF">A6E14_07910</name>
</gene>
<dbReference type="EMBL" id="MAJZ01000383">
    <property type="protein sequence ID" value="OCH77291.1"/>
    <property type="molecule type" value="Genomic_DNA"/>
</dbReference>
<evidence type="ECO:0000256" key="12">
    <source>
        <dbReference type="ARBA" id="ARBA00022857"/>
    </source>
</evidence>
<dbReference type="Gene3D" id="3.90.78.10">
    <property type="entry name" value="UDP-N-acetylenolpyruvoylglucosamine reductase, C-terminal domain"/>
    <property type="match status" value="1"/>
</dbReference>
<evidence type="ECO:0000256" key="11">
    <source>
        <dbReference type="ARBA" id="ARBA00022827"/>
    </source>
</evidence>
<dbReference type="EC" id="1.3.1.98" evidence="6 20"/>
<evidence type="ECO:0000256" key="5">
    <source>
        <dbReference type="ARBA" id="ARBA00010485"/>
    </source>
</evidence>
<keyword evidence="14 20" id="KW-0573">Peptidoglycan synthesis</keyword>
<dbReference type="PANTHER" id="PTHR21071:SF4">
    <property type="entry name" value="UDP-N-ACETYLENOLPYRUVOYLGLUCOSAMINE REDUCTASE"/>
    <property type="match status" value="1"/>
</dbReference>
<evidence type="ECO:0000256" key="15">
    <source>
        <dbReference type="ARBA" id="ARBA00023002"/>
    </source>
</evidence>
<dbReference type="InterPro" id="IPR036635">
    <property type="entry name" value="MurB_C_sf"/>
</dbReference>
<evidence type="ECO:0000313" key="22">
    <source>
        <dbReference type="EMBL" id="OCH77291.1"/>
    </source>
</evidence>
<evidence type="ECO:0000256" key="16">
    <source>
        <dbReference type="ARBA" id="ARBA00023306"/>
    </source>
</evidence>
<dbReference type="InterPro" id="IPR036318">
    <property type="entry name" value="FAD-bd_PCMH-like_sf"/>
</dbReference>
<comment type="cofactor">
    <cofactor evidence="1 20">
        <name>FAD</name>
        <dbReference type="ChEBI" id="CHEBI:57692"/>
    </cofactor>
</comment>
<dbReference type="Gene3D" id="3.30.43.10">
    <property type="entry name" value="Uridine Diphospho-n-acetylenolpyruvylglucosamine Reductase, domain 2"/>
    <property type="match status" value="1"/>
</dbReference>
<dbReference type="GO" id="GO:0051301">
    <property type="term" value="P:cell division"/>
    <property type="evidence" value="ECO:0007669"/>
    <property type="project" value="UniProtKB-KW"/>
</dbReference>
<dbReference type="GO" id="GO:0008762">
    <property type="term" value="F:UDP-N-acetylmuramate dehydrogenase activity"/>
    <property type="evidence" value="ECO:0007669"/>
    <property type="project" value="UniProtKB-UniRule"/>
</dbReference>
<keyword evidence="17 20" id="KW-0961">Cell wall biogenesis/degradation</keyword>
<comment type="caution">
    <text evidence="22">The sequence shown here is derived from an EMBL/GenBank/DDBJ whole genome shotgun (WGS) entry which is preliminary data.</text>
</comment>
<feature type="active site" evidence="20">
    <location>
        <position position="166"/>
    </location>
</feature>
<keyword evidence="16 20" id="KW-0131">Cell cycle</keyword>